<feature type="compositionally biased region" description="Low complexity" evidence="2">
    <location>
        <begin position="439"/>
        <end position="473"/>
    </location>
</feature>
<proteinExistence type="predicted"/>
<dbReference type="InterPro" id="IPR029058">
    <property type="entry name" value="AB_hydrolase_fold"/>
</dbReference>
<sequence length="473" mass="49651">MTTVFCLHALGASSEEFALLRAELLGDLDLIGIDLPGFGRSPASSGTTVEEMAVLVERAIGASGSTEWMLLGHSMGGKVATVVADRTISGANGLFGLRAVVLLAASPLAPEPMDDDRRWTMLSWAAGGPIGTEDAEEFVAANTAAPLAPARHSAAVQDVERTDPAAWTDWLSRGSREDWSDAAPNPVPALVLAGSEDGDLDADAQRRLTLPHWPNSELHVVDGAAHLLPWEQPETVGHRIRDFWQRRVTGSPVVPVEHARVIASPRVSARTRGLLAERALPDDPAAAPHALTPTQLDTLRAVARIVVPQPGTDQVDLALRVDAQLAAGLGDGWRPDGLPVDSEAYRAALDVLAAPARDGVLDQALESVAAGRYRADGGLDAEQLRAWFEDASVDLVKHWLAHPATMAAIDFDGYANGGDGVRKQGFQLLAAGEREAWEPDAPTGAGAATPKDAPAGVPAATTIDTAPTTGATR</sequence>
<evidence type="ECO:0000313" key="4">
    <source>
        <dbReference type="EMBL" id="MBT1588283.1"/>
    </source>
</evidence>
<dbReference type="RefSeq" id="WP_214544706.1">
    <property type="nucleotide sequence ID" value="NZ_JAHEWS010000014.1"/>
</dbReference>
<keyword evidence="5" id="KW-1185">Reference proteome</keyword>
<dbReference type="Gene3D" id="3.40.50.1820">
    <property type="entry name" value="alpha/beta hydrolase"/>
    <property type="match status" value="1"/>
</dbReference>
<dbReference type="Pfam" id="PF12697">
    <property type="entry name" value="Abhydrolase_6"/>
    <property type="match status" value="1"/>
</dbReference>
<feature type="region of interest" description="Disordered" evidence="2">
    <location>
        <begin position="436"/>
        <end position="473"/>
    </location>
</feature>
<evidence type="ECO:0000256" key="2">
    <source>
        <dbReference type="SAM" id="MobiDB-lite"/>
    </source>
</evidence>
<comment type="caution">
    <text evidence="4">The sequence shown here is derived from an EMBL/GenBank/DDBJ whole genome shotgun (WGS) entry which is preliminary data.</text>
</comment>
<keyword evidence="1 4" id="KW-0378">Hydrolase</keyword>
<reference evidence="4 5" key="1">
    <citation type="submission" date="2021-05" db="EMBL/GenBank/DDBJ databases">
        <title>Whole genome sequence of Curtobacterium flaccumfaciens pv. flaccumfaciens strain CFBP 8819.</title>
        <authorList>
            <person name="Osdaghi E."/>
            <person name="Taghouti G."/>
            <person name="Portier P."/>
            <person name="Fazliarab A."/>
            <person name="Taghavi S.M."/>
            <person name="Briand M."/>
            <person name="Le-Saux M."/>
            <person name="Jacques M.-A."/>
        </authorList>
    </citation>
    <scope>NUCLEOTIDE SEQUENCE [LARGE SCALE GENOMIC DNA]</scope>
    <source>
        <strain evidence="4 5">CFBP 8819</strain>
    </source>
</reference>
<dbReference type="PANTHER" id="PTHR43798">
    <property type="entry name" value="MONOACYLGLYCEROL LIPASE"/>
    <property type="match status" value="1"/>
</dbReference>
<dbReference type="EMBL" id="JAHEWS010000014">
    <property type="protein sequence ID" value="MBT1588283.1"/>
    <property type="molecule type" value="Genomic_DNA"/>
</dbReference>
<dbReference type="PANTHER" id="PTHR43798:SF31">
    <property type="entry name" value="AB HYDROLASE SUPERFAMILY PROTEIN YCLE"/>
    <property type="match status" value="1"/>
</dbReference>
<evidence type="ECO:0000259" key="3">
    <source>
        <dbReference type="Pfam" id="PF12697"/>
    </source>
</evidence>
<accession>A0ABS5VFM3</accession>
<organism evidence="4 5">
    <name type="scientific">Curtobacterium aurantiacum</name>
    <dbReference type="NCBI Taxonomy" id="3236919"/>
    <lineage>
        <taxon>Bacteria</taxon>
        <taxon>Bacillati</taxon>
        <taxon>Actinomycetota</taxon>
        <taxon>Actinomycetes</taxon>
        <taxon>Micrococcales</taxon>
        <taxon>Microbacteriaceae</taxon>
        <taxon>Curtobacterium</taxon>
    </lineage>
</organism>
<gene>
    <name evidence="4" type="ORF">KK097_10705</name>
</gene>
<protein>
    <submittedName>
        <fullName evidence="4">Alpha/beta hydrolase</fullName>
    </submittedName>
</protein>
<evidence type="ECO:0000256" key="1">
    <source>
        <dbReference type="ARBA" id="ARBA00022801"/>
    </source>
</evidence>
<dbReference type="GO" id="GO:0016787">
    <property type="term" value="F:hydrolase activity"/>
    <property type="evidence" value="ECO:0007669"/>
    <property type="project" value="UniProtKB-KW"/>
</dbReference>
<evidence type="ECO:0000313" key="5">
    <source>
        <dbReference type="Proteomes" id="UP001519641"/>
    </source>
</evidence>
<dbReference type="Proteomes" id="UP001519641">
    <property type="component" value="Unassembled WGS sequence"/>
</dbReference>
<dbReference type="SUPFAM" id="SSF53474">
    <property type="entry name" value="alpha/beta-Hydrolases"/>
    <property type="match status" value="1"/>
</dbReference>
<dbReference type="InterPro" id="IPR000073">
    <property type="entry name" value="AB_hydrolase_1"/>
</dbReference>
<dbReference type="InterPro" id="IPR050266">
    <property type="entry name" value="AB_hydrolase_sf"/>
</dbReference>
<name>A0ABS5VFM3_9MICO</name>
<dbReference type="PRINTS" id="PR00111">
    <property type="entry name" value="ABHYDROLASE"/>
</dbReference>
<feature type="domain" description="AB hydrolase-1" evidence="3">
    <location>
        <begin position="4"/>
        <end position="236"/>
    </location>
</feature>